<evidence type="ECO:0000256" key="3">
    <source>
        <dbReference type="ARBA" id="ARBA00023121"/>
    </source>
</evidence>
<dbReference type="EMBL" id="KE345919">
    <property type="protein sequence ID" value="EXC20523.1"/>
    <property type="molecule type" value="Genomic_DNA"/>
</dbReference>
<dbReference type="Proteomes" id="UP000030645">
    <property type="component" value="Unassembled WGS sequence"/>
</dbReference>
<keyword evidence="7" id="KW-1185">Reference proteome</keyword>
<dbReference type="PANTHER" id="PTHR33214">
    <property type="entry name" value="BIFUNCTIONAL INHIBITOR/LIPID-TRANSFER PROTEIN/SEED STORAGE 2S ALBUMIN SUPERFAMILY PROTEIN"/>
    <property type="match status" value="1"/>
</dbReference>
<dbReference type="Pfam" id="PF00234">
    <property type="entry name" value="Tryp_alpha_amyl"/>
    <property type="match status" value="1"/>
</dbReference>
<keyword evidence="2" id="KW-0813">Transport</keyword>
<evidence type="ECO:0000256" key="2">
    <source>
        <dbReference type="ARBA" id="ARBA00022448"/>
    </source>
</evidence>
<feature type="chain" id="PRO_5004930025" description="Bifunctional inhibitor/plant lipid transfer protein/seed storage helical domain-containing protein" evidence="4">
    <location>
        <begin position="30"/>
        <end position="98"/>
    </location>
</feature>
<feature type="domain" description="Bifunctional inhibitor/plant lipid transfer protein/seed storage helical" evidence="5">
    <location>
        <begin position="32"/>
        <end position="97"/>
    </location>
</feature>
<dbReference type="AlphaFoldDB" id="W9S0V3"/>
<keyword evidence="4" id="KW-0732">Signal</keyword>
<accession>W9S0V3</accession>
<sequence>MKKFSCLALLALVVAVATVFLSKAPVAEAATCSAVALSPCLSAITGGTAPSSVCCSRLREQRPCLCGYLKDPNLRQYVNSPNAKKVASVCGVSYPKCS</sequence>
<keyword evidence="3" id="KW-0446">Lipid-binding</keyword>
<name>W9S0V3_9ROSA</name>
<dbReference type="SUPFAM" id="SSF47699">
    <property type="entry name" value="Bifunctional inhibitor/lipid-transfer protein/seed storage 2S albumin"/>
    <property type="match status" value="1"/>
</dbReference>
<dbReference type="GO" id="GO:0006869">
    <property type="term" value="P:lipid transport"/>
    <property type="evidence" value="ECO:0007669"/>
    <property type="project" value="InterPro"/>
</dbReference>
<reference evidence="7" key="1">
    <citation type="submission" date="2013-01" db="EMBL/GenBank/DDBJ databases">
        <title>Draft Genome Sequence of a Mulberry Tree, Morus notabilis C.K. Schneid.</title>
        <authorList>
            <person name="He N."/>
            <person name="Zhao S."/>
        </authorList>
    </citation>
    <scope>NUCLEOTIDE SEQUENCE</scope>
</reference>
<dbReference type="InterPro" id="IPR016140">
    <property type="entry name" value="Bifunc_inhib/LTP/seed_store"/>
</dbReference>
<dbReference type="InterPro" id="IPR033872">
    <property type="entry name" value="nsLTP2"/>
</dbReference>
<evidence type="ECO:0000313" key="7">
    <source>
        <dbReference type="Proteomes" id="UP000030645"/>
    </source>
</evidence>
<dbReference type="InterPro" id="IPR036312">
    <property type="entry name" value="Bifun_inhib/LTP/seed_sf"/>
</dbReference>
<dbReference type="CDD" id="cd01959">
    <property type="entry name" value="nsLTP2"/>
    <property type="match status" value="1"/>
</dbReference>
<evidence type="ECO:0000256" key="4">
    <source>
        <dbReference type="SAM" id="SignalP"/>
    </source>
</evidence>
<dbReference type="SMART" id="SM00499">
    <property type="entry name" value="AAI"/>
    <property type="match status" value="1"/>
</dbReference>
<gene>
    <name evidence="6" type="ORF">L484_027077</name>
</gene>
<proteinExistence type="predicted"/>
<dbReference type="GO" id="GO:0008289">
    <property type="term" value="F:lipid binding"/>
    <property type="evidence" value="ECO:0007669"/>
    <property type="project" value="UniProtKB-KW"/>
</dbReference>
<comment type="function">
    <text evidence="1">Plant non-specific lipid-transfer proteins transfer phospholipids as well as galactolipids across membranes. May play a role in wax or cutin deposition in the cell walls of expanding epidermal cells and certain secretory tissues.</text>
</comment>
<dbReference type="KEGG" id="mnt:21409704"/>
<dbReference type="Gene3D" id="1.10.110.10">
    <property type="entry name" value="Plant lipid-transfer and hydrophobic proteins"/>
    <property type="match status" value="1"/>
</dbReference>
<organism evidence="6 7">
    <name type="scientific">Morus notabilis</name>
    <dbReference type="NCBI Taxonomy" id="981085"/>
    <lineage>
        <taxon>Eukaryota</taxon>
        <taxon>Viridiplantae</taxon>
        <taxon>Streptophyta</taxon>
        <taxon>Embryophyta</taxon>
        <taxon>Tracheophyta</taxon>
        <taxon>Spermatophyta</taxon>
        <taxon>Magnoliopsida</taxon>
        <taxon>eudicotyledons</taxon>
        <taxon>Gunneridae</taxon>
        <taxon>Pentapetalae</taxon>
        <taxon>rosids</taxon>
        <taxon>fabids</taxon>
        <taxon>Rosales</taxon>
        <taxon>Moraceae</taxon>
        <taxon>Moreae</taxon>
        <taxon>Morus</taxon>
    </lineage>
</organism>
<dbReference type="STRING" id="981085.W9S0V3"/>
<protein>
    <recommendedName>
        <fullName evidence="5">Bifunctional inhibitor/plant lipid transfer protein/seed storage helical domain-containing protein</fullName>
    </recommendedName>
</protein>
<evidence type="ECO:0000313" key="6">
    <source>
        <dbReference type="EMBL" id="EXC20523.1"/>
    </source>
</evidence>
<dbReference type="OrthoDB" id="665742at2759"/>
<feature type="signal peptide" evidence="4">
    <location>
        <begin position="1"/>
        <end position="29"/>
    </location>
</feature>
<evidence type="ECO:0000259" key="5">
    <source>
        <dbReference type="SMART" id="SM00499"/>
    </source>
</evidence>
<dbReference type="eggNOG" id="ENOG502S3N0">
    <property type="taxonomic scope" value="Eukaryota"/>
</dbReference>
<dbReference type="PANTHER" id="PTHR33214:SF44">
    <property type="entry name" value="NON-SPECIFIC LIPID TRANSFER PROTEIN GPI-ANCHORED 33"/>
    <property type="match status" value="1"/>
</dbReference>
<evidence type="ECO:0000256" key="1">
    <source>
        <dbReference type="ARBA" id="ARBA00003211"/>
    </source>
</evidence>